<dbReference type="EMBL" id="WOTH01000004">
    <property type="protein sequence ID" value="NHO52992.1"/>
    <property type="molecule type" value="Genomic_DNA"/>
</dbReference>
<evidence type="ECO:0000313" key="3">
    <source>
        <dbReference type="Proteomes" id="UP000597459"/>
    </source>
</evidence>
<keyword evidence="1" id="KW-1133">Transmembrane helix</keyword>
<feature type="transmembrane region" description="Helical" evidence="1">
    <location>
        <begin position="65"/>
        <end position="85"/>
    </location>
</feature>
<dbReference type="RefSeq" id="WP_166313135.1">
    <property type="nucleotide sequence ID" value="NZ_WOTH01000004.1"/>
</dbReference>
<keyword evidence="3" id="KW-1185">Reference proteome</keyword>
<keyword evidence="1" id="KW-0812">Transmembrane</keyword>
<feature type="transmembrane region" description="Helical" evidence="1">
    <location>
        <begin position="129"/>
        <end position="147"/>
    </location>
</feature>
<sequence>MTAGEGISKVDLWILDRVFQPLADRLPERLPAFELGMSLLFGSLMLSAAATVAMVVFFHMGMMDILFDGLIWFMWVSFYIGVNRLRALIRPGFVNPLRTMFLGLRPISLVFLAYVAWQGTGVPGLYALAPWFNTLANFTFVLGVYLVSCNTNPPERKATVWQKDFAGAPD</sequence>
<proteinExistence type="predicted"/>
<dbReference type="Proteomes" id="UP000597459">
    <property type="component" value="Unassembled WGS sequence"/>
</dbReference>
<evidence type="ECO:0000256" key="1">
    <source>
        <dbReference type="SAM" id="Phobius"/>
    </source>
</evidence>
<feature type="transmembrane region" description="Helical" evidence="1">
    <location>
        <begin position="35"/>
        <end position="59"/>
    </location>
</feature>
<accession>A0A967B3D8</accession>
<protein>
    <submittedName>
        <fullName evidence="2">Uncharacterized protein</fullName>
    </submittedName>
</protein>
<dbReference type="AlphaFoldDB" id="A0A967B3D8"/>
<keyword evidence="1" id="KW-0472">Membrane</keyword>
<name>A0A967B3D8_9PROT</name>
<reference evidence="2" key="1">
    <citation type="submission" date="2019-11" db="EMBL/GenBank/DDBJ databases">
        <title>Description of new Acetobacter species.</title>
        <authorList>
            <person name="Cleenwerck I."/>
            <person name="Sombolestani A.S."/>
        </authorList>
    </citation>
    <scope>NUCLEOTIDE SEQUENCE</scope>
    <source>
        <strain evidence="2">LMG 1626</strain>
    </source>
</reference>
<evidence type="ECO:0000313" key="2">
    <source>
        <dbReference type="EMBL" id="NHO52992.1"/>
    </source>
</evidence>
<gene>
    <name evidence="2" type="ORF">GOB87_03320</name>
</gene>
<feature type="transmembrane region" description="Helical" evidence="1">
    <location>
        <begin position="97"/>
        <end position="117"/>
    </location>
</feature>
<organism evidence="2 3">
    <name type="scientific">Acetobacter estunensis</name>
    <dbReference type="NCBI Taxonomy" id="104097"/>
    <lineage>
        <taxon>Bacteria</taxon>
        <taxon>Pseudomonadati</taxon>
        <taxon>Pseudomonadota</taxon>
        <taxon>Alphaproteobacteria</taxon>
        <taxon>Acetobacterales</taxon>
        <taxon>Acetobacteraceae</taxon>
        <taxon>Acetobacter</taxon>
    </lineage>
</organism>
<comment type="caution">
    <text evidence="2">The sequence shown here is derived from an EMBL/GenBank/DDBJ whole genome shotgun (WGS) entry which is preliminary data.</text>
</comment>